<dbReference type="Proteomes" id="UP001642464">
    <property type="component" value="Unassembled WGS sequence"/>
</dbReference>
<sequence length="51" mass="5439">NFMCFPGELESALKSTVDASPWHSTANGANGYATTPETKDVLLDGLQLPKD</sequence>
<organism evidence="1 2">
    <name type="scientific">Durusdinium trenchii</name>
    <dbReference type="NCBI Taxonomy" id="1381693"/>
    <lineage>
        <taxon>Eukaryota</taxon>
        <taxon>Sar</taxon>
        <taxon>Alveolata</taxon>
        <taxon>Dinophyceae</taxon>
        <taxon>Suessiales</taxon>
        <taxon>Symbiodiniaceae</taxon>
        <taxon>Durusdinium</taxon>
    </lineage>
</organism>
<feature type="non-terminal residue" evidence="1">
    <location>
        <position position="51"/>
    </location>
</feature>
<proteinExistence type="predicted"/>
<reference evidence="1 2" key="1">
    <citation type="submission" date="2024-02" db="EMBL/GenBank/DDBJ databases">
        <authorList>
            <person name="Chen Y."/>
            <person name="Shah S."/>
            <person name="Dougan E. K."/>
            <person name="Thang M."/>
            <person name="Chan C."/>
        </authorList>
    </citation>
    <scope>NUCLEOTIDE SEQUENCE [LARGE SCALE GENOMIC DNA]</scope>
</reference>
<evidence type="ECO:0000313" key="2">
    <source>
        <dbReference type="Proteomes" id="UP001642464"/>
    </source>
</evidence>
<keyword evidence="2" id="KW-1185">Reference proteome</keyword>
<evidence type="ECO:0000313" key="1">
    <source>
        <dbReference type="EMBL" id="CAK9065760.1"/>
    </source>
</evidence>
<gene>
    <name evidence="1" type="ORF">SCF082_LOCUS33594</name>
</gene>
<dbReference type="EMBL" id="CAXAMM010030001">
    <property type="protein sequence ID" value="CAK9065760.1"/>
    <property type="molecule type" value="Genomic_DNA"/>
</dbReference>
<name>A0ABP0NPP9_9DINO</name>
<feature type="non-terminal residue" evidence="1">
    <location>
        <position position="1"/>
    </location>
</feature>
<comment type="caution">
    <text evidence="1">The sequence shown here is derived from an EMBL/GenBank/DDBJ whole genome shotgun (WGS) entry which is preliminary data.</text>
</comment>
<protein>
    <submittedName>
        <fullName evidence="1">Uncharacterized protein</fullName>
    </submittedName>
</protein>
<accession>A0ABP0NPP9</accession>